<dbReference type="Pfam" id="PF11412">
    <property type="entry name" value="DsbD_N"/>
    <property type="match status" value="1"/>
</dbReference>
<protein>
    <recommendedName>
        <fullName evidence="2">Thiol:disulfide interchange protein DsbD N-terminal domain-containing protein</fullName>
    </recommendedName>
</protein>
<feature type="signal peptide" evidence="1">
    <location>
        <begin position="1"/>
        <end position="21"/>
    </location>
</feature>
<evidence type="ECO:0000256" key="1">
    <source>
        <dbReference type="SAM" id="SignalP"/>
    </source>
</evidence>
<keyword evidence="1" id="KW-0732">Signal</keyword>
<proteinExistence type="predicted"/>
<evidence type="ECO:0000313" key="4">
    <source>
        <dbReference type="Proteomes" id="UP000436822"/>
    </source>
</evidence>
<dbReference type="Proteomes" id="UP000436822">
    <property type="component" value="Unassembled WGS sequence"/>
</dbReference>
<comment type="caution">
    <text evidence="3">The sequence shown here is derived from an EMBL/GenBank/DDBJ whole genome shotgun (WGS) entry which is preliminary data.</text>
</comment>
<evidence type="ECO:0000259" key="2">
    <source>
        <dbReference type="Pfam" id="PF11412"/>
    </source>
</evidence>
<dbReference type="EMBL" id="BLJE01000002">
    <property type="protein sequence ID" value="GFE64835.1"/>
    <property type="molecule type" value="Genomic_DNA"/>
</dbReference>
<dbReference type="InterPro" id="IPR028250">
    <property type="entry name" value="DsbDN"/>
</dbReference>
<organism evidence="3 4">
    <name type="scientific">Litoreibacter roseus</name>
    <dbReference type="NCBI Taxonomy" id="2601869"/>
    <lineage>
        <taxon>Bacteria</taxon>
        <taxon>Pseudomonadati</taxon>
        <taxon>Pseudomonadota</taxon>
        <taxon>Alphaproteobacteria</taxon>
        <taxon>Rhodobacterales</taxon>
        <taxon>Roseobacteraceae</taxon>
        <taxon>Litoreibacter</taxon>
    </lineage>
</organism>
<evidence type="ECO:0000313" key="3">
    <source>
        <dbReference type="EMBL" id="GFE64835.1"/>
    </source>
</evidence>
<sequence>MLKRLFLCAALGIATGLPATAQVTQSDAKDIVQIEFIEGWRSDPKTHIAALDITLAQGWKTYWRAPGDGGLPTKAYWSSSHNLAKTDIMWPRPTVFWDFGLRSLGYRDRLVLPIKFYAENDDDIRLMAMVVMGICKDVCVPIRAKIKTTLSASATEPNAVVKAALALQPKSAKALGIKTPVCALSPSEKGTKLDVSLTLPPLDGQNEALVVEPQDTSIWASEPKLKRQGDRLVATSLLVAQGTRPISDRMAGNIRFTVLTTQDAVEINGCRLD</sequence>
<keyword evidence="4" id="KW-1185">Reference proteome</keyword>
<accession>A0A6N6JFB3</accession>
<feature type="chain" id="PRO_5027101303" description="Thiol:disulfide interchange protein DsbD N-terminal domain-containing protein" evidence="1">
    <location>
        <begin position="22"/>
        <end position="273"/>
    </location>
</feature>
<gene>
    <name evidence="3" type="ORF">KIN_19090</name>
</gene>
<name>A0A6N6JFB3_9RHOB</name>
<feature type="domain" description="Thiol:disulfide interchange protein DsbD N-terminal" evidence="2">
    <location>
        <begin position="44"/>
        <end position="149"/>
    </location>
</feature>
<reference evidence="3 4" key="1">
    <citation type="submission" date="2019-12" db="EMBL/GenBank/DDBJ databases">
        <title>Litoreibacter badius sp. nov., a novel bacteriochlorophyll a-containing bacterium in the genus Litoreibacter.</title>
        <authorList>
            <person name="Kanamuro M."/>
            <person name="Takabe Y."/>
            <person name="Mori K."/>
            <person name="Takaichi S."/>
            <person name="Hanada S."/>
        </authorList>
    </citation>
    <scope>NUCLEOTIDE SEQUENCE [LARGE SCALE GENOMIC DNA]</scope>
    <source>
        <strain evidence="3 4">K6</strain>
    </source>
</reference>
<dbReference type="AlphaFoldDB" id="A0A6N6JFB3"/>